<dbReference type="Pfam" id="PF07508">
    <property type="entry name" value="Recombinase"/>
    <property type="match status" value="1"/>
</dbReference>
<dbReference type="AlphaFoldDB" id="A0A1H2WNM3"/>
<dbReference type="InterPro" id="IPR038109">
    <property type="entry name" value="DNA_bind_recomb_sf"/>
</dbReference>
<dbReference type="InterPro" id="IPR036162">
    <property type="entry name" value="Resolvase-like_N_sf"/>
</dbReference>
<dbReference type="InterPro" id="IPR050639">
    <property type="entry name" value="SSR_resolvase"/>
</dbReference>
<keyword evidence="4" id="KW-1185">Reference proteome</keyword>
<dbReference type="GO" id="GO:0003677">
    <property type="term" value="F:DNA binding"/>
    <property type="evidence" value="ECO:0007669"/>
    <property type="project" value="InterPro"/>
</dbReference>
<dbReference type="Gene3D" id="3.90.1750.20">
    <property type="entry name" value="Putative Large Serine Recombinase, Chain B, Domain 2"/>
    <property type="match status" value="1"/>
</dbReference>
<evidence type="ECO:0000313" key="4">
    <source>
        <dbReference type="Proteomes" id="UP000199595"/>
    </source>
</evidence>
<name>A0A1H2WNM3_9FLAO</name>
<dbReference type="InterPro" id="IPR006119">
    <property type="entry name" value="Resolv_N"/>
</dbReference>
<dbReference type="Gene3D" id="3.40.50.1390">
    <property type="entry name" value="Resolvase, N-terminal catalytic domain"/>
    <property type="match status" value="1"/>
</dbReference>
<accession>A0A1H2WNM3</accession>
<evidence type="ECO:0000259" key="2">
    <source>
        <dbReference type="PROSITE" id="PS51737"/>
    </source>
</evidence>
<dbReference type="PROSITE" id="PS51736">
    <property type="entry name" value="RECOMBINASES_3"/>
    <property type="match status" value="1"/>
</dbReference>
<dbReference type="CDD" id="cd00338">
    <property type="entry name" value="Ser_Recombinase"/>
    <property type="match status" value="1"/>
</dbReference>
<dbReference type="SMART" id="SM00857">
    <property type="entry name" value="Resolvase"/>
    <property type="match status" value="1"/>
</dbReference>
<dbReference type="GO" id="GO:0000150">
    <property type="term" value="F:DNA strand exchange activity"/>
    <property type="evidence" value="ECO:0007669"/>
    <property type="project" value="InterPro"/>
</dbReference>
<evidence type="ECO:0000259" key="1">
    <source>
        <dbReference type="PROSITE" id="PS51736"/>
    </source>
</evidence>
<dbReference type="RefSeq" id="WP_090121076.1">
    <property type="nucleotide sequence ID" value="NZ_FNNJ01000002.1"/>
</dbReference>
<dbReference type="SUPFAM" id="SSF53041">
    <property type="entry name" value="Resolvase-like"/>
    <property type="match status" value="1"/>
</dbReference>
<feature type="domain" description="Resolvase/invertase-type recombinase catalytic" evidence="1">
    <location>
        <begin position="8"/>
        <end position="153"/>
    </location>
</feature>
<gene>
    <name evidence="3" type="ORF">SAMN05444411_102246</name>
</gene>
<reference evidence="3 4" key="1">
    <citation type="submission" date="2016-10" db="EMBL/GenBank/DDBJ databases">
        <authorList>
            <person name="de Groot N.N."/>
        </authorList>
    </citation>
    <scope>NUCLEOTIDE SEQUENCE [LARGE SCALE GENOMIC DNA]</scope>
    <source>
        <strain evidence="3 4">DSM 24956</strain>
    </source>
</reference>
<proteinExistence type="predicted"/>
<dbReference type="PROSITE" id="PS51737">
    <property type="entry name" value="RECOMBINASE_DNA_BIND"/>
    <property type="match status" value="1"/>
</dbReference>
<organism evidence="3 4">
    <name type="scientific">Lutibacter oricola</name>
    <dbReference type="NCBI Taxonomy" id="762486"/>
    <lineage>
        <taxon>Bacteria</taxon>
        <taxon>Pseudomonadati</taxon>
        <taxon>Bacteroidota</taxon>
        <taxon>Flavobacteriia</taxon>
        <taxon>Flavobacteriales</taxon>
        <taxon>Flavobacteriaceae</taxon>
        <taxon>Lutibacter</taxon>
    </lineage>
</organism>
<evidence type="ECO:0000313" key="3">
    <source>
        <dbReference type="EMBL" id="SDW82191.1"/>
    </source>
</evidence>
<sequence>MIQTQQLRYFLYARKSSESEDRQMASIDDQLKEVNKIAVELDLQVVGVFSESKSAKEPGRKAFNEMLSEIEQGKADGILCWKLNRLARNPVDGGKISWMLQQHRIKHIQCYGRDYKPSDNVLMMQVEFGMANQFIKDLSTDIRRGVASKAERGWYPSSTLPIGYIHHKENRQKVHKTEIIPDKKKFHLVEKLWSLMLTGNYSIADIKRIGDELGFLGKNKHEYSKSSYHSLFSNEFYCGYFYWKDGNGIKKRYKGKHQVVVTEKEFDQIQSHIGNRKRQTRPKKYDFPYRGMISCGECGCSITAERKYQVRCTTCRFKFSCLNRGDCPKCGTEKDDMNNPTIIDITYYRCTKRKQKCSQKFISKKELEQQFLKAFEKIKIPKDFYLYMCEGLQRLDTQAKKKNKELITPLKKHITTLENRRKNLALMRADNEITNEEFVTFKEQCDVKIRNLQKQIRAISHLETNWLSIARDYAFIAENASDIFKKSDNLTKKSLLLKIGSNQQLIDKKLYFITTKPLLAILDCYSLFESQKERFEPKNHLDKQSDLMGLNTQNSVWWTQLNKVRTSLIHTINQ</sequence>
<dbReference type="Proteomes" id="UP000199595">
    <property type="component" value="Unassembled WGS sequence"/>
</dbReference>
<dbReference type="PANTHER" id="PTHR30461">
    <property type="entry name" value="DNA-INVERTASE FROM LAMBDOID PROPHAGE"/>
    <property type="match status" value="1"/>
</dbReference>
<dbReference type="OrthoDB" id="9781670at2"/>
<dbReference type="STRING" id="762486.SAMN05444411_102246"/>
<dbReference type="Pfam" id="PF00239">
    <property type="entry name" value="Resolvase"/>
    <property type="match status" value="1"/>
</dbReference>
<dbReference type="InterPro" id="IPR011109">
    <property type="entry name" value="DNA_bind_recombinase_dom"/>
</dbReference>
<dbReference type="PANTHER" id="PTHR30461:SF23">
    <property type="entry name" value="DNA RECOMBINASE-RELATED"/>
    <property type="match status" value="1"/>
</dbReference>
<feature type="domain" description="Recombinase" evidence="2">
    <location>
        <begin position="161"/>
        <end position="279"/>
    </location>
</feature>
<protein>
    <submittedName>
        <fullName evidence="3">Site-specific DNA recombinase</fullName>
    </submittedName>
</protein>
<dbReference type="EMBL" id="FNNJ01000002">
    <property type="protein sequence ID" value="SDW82191.1"/>
    <property type="molecule type" value="Genomic_DNA"/>
</dbReference>